<dbReference type="PANTHER" id="PTHR30213:SF1">
    <property type="entry name" value="INNER MEMBRANE PROTEIN YHJD"/>
    <property type="match status" value="1"/>
</dbReference>
<evidence type="ECO:0000313" key="11">
    <source>
        <dbReference type="Proteomes" id="UP001518680"/>
    </source>
</evidence>
<dbReference type="EMBL" id="JAACBX020000002">
    <property type="protein sequence ID" value="MBM0244518.1"/>
    <property type="molecule type" value="Genomic_DNA"/>
</dbReference>
<dbReference type="Proteomes" id="UP000270649">
    <property type="component" value="Unassembled WGS sequence"/>
</dbReference>
<dbReference type="Pfam" id="PF03631">
    <property type="entry name" value="Virul_fac_BrkB"/>
    <property type="match status" value="1"/>
</dbReference>
<dbReference type="RefSeq" id="WP_121927736.1">
    <property type="nucleotide sequence ID" value="NZ_CP068292.1"/>
</dbReference>
<evidence type="ECO:0000313" key="8">
    <source>
        <dbReference type="EMBL" id="MBM0244518.1"/>
    </source>
</evidence>
<sequence>MSTTTKSSSKKTDHYGIERANADDPGAIDKVRRKSPIVDHLMRMQERYAAEGGNQFSAGITYYSVLSIFPLAMLLVATIAAVLANREDLLNDLQSYITDSIDGNLSESVNEILDKAIEQRGAMFGIGGLTTLWSGLGWMNHLRIGISAMWGIDANDGGSFLKKKFSDLLGLIGLIIAFVVAFGVTAAGSSGLTQKVFELLGIDSFPGMGYVFFFSGLLLGLIANFIVMWWLIMILPRTKVPKKSGFIGAAMGAVAFEVIKQLSTVIMSSATGSPAGAVFGPVIVLMILMYLVWRVVLYISAWTATTAESLKYARPPVPEPAVIRVRNEVREGAPAGVVFGVGTALGAAAVGVVKLFRRK</sequence>
<feature type="transmembrane region" description="Helical" evidence="7">
    <location>
        <begin position="333"/>
        <end position="356"/>
    </location>
</feature>
<feature type="transmembrane region" description="Helical" evidence="7">
    <location>
        <begin position="244"/>
        <end position="263"/>
    </location>
</feature>
<reference evidence="8 11" key="2">
    <citation type="submission" date="2021-01" db="EMBL/GenBank/DDBJ databases">
        <title>Complete genome sequences of Corynebacterium macginleyi strains isolated from infectious keratitis.</title>
        <authorList>
            <person name="Sagerfors S."/>
            <person name="Poehlein A."/>
            <person name="Soderquist B."/>
            <person name="Bruggemann H."/>
        </authorList>
    </citation>
    <scope>NUCLEOTIDE SEQUENCE [LARGE SCALE GENOMIC DNA]</scope>
    <source>
        <strain evidence="8 11">12T220</strain>
    </source>
</reference>
<dbReference type="AlphaFoldDB" id="A0A3M0G758"/>
<keyword evidence="2" id="KW-1003">Cell membrane</keyword>
<proteinExistence type="predicted"/>
<evidence type="ECO:0000256" key="3">
    <source>
        <dbReference type="ARBA" id="ARBA00022692"/>
    </source>
</evidence>
<comment type="caution">
    <text evidence="9">The sequence shown here is derived from an EMBL/GenBank/DDBJ whole genome shotgun (WGS) entry which is preliminary data.</text>
</comment>
<dbReference type="Proteomes" id="UP001518680">
    <property type="component" value="Unassembled WGS sequence"/>
</dbReference>
<evidence type="ECO:0000256" key="4">
    <source>
        <dbReference type="ARBA" id="ARBA00022989"/>
    </source>
</evidence>
<feature type="transmembrane region" description="Helical" evidence="7">
    <location>
        <begin position="60"/>
        <end position="84"/>
    </location>
</feature>
<evidence type="ECO:0000256" key="7">
    <source>
        <dbReference type="SAM" id="Phobius"/>
    </source>
</evidence>
<accession>A0A3M0G758</accession>
<keyword evidence="11" id="KW-1185">Reference proteome</keyword>
<feature type="transmembrane region" description="Helical" evidence="7">
    <location>
        <begin position="275"/>
        <end position="293"/>
    </location>
</feature>
<feature type="region of interest" description="Disordered" evidence="6">
    <location>
        <begin position="1"/>
        <end position="22"/>
    </location>
</feature>
<feature type="transmembrane region" description="Helical" evidence="7">
    <location>
        <begin position="208"/>
        <end position="232"/>
    </location>
</feature>
<feature type="transmembrane region" description="Helical" evidence="7">
    <location>
        <begin position="168"/>
        <end position="188"/>
    </location>
</feature>
<dbReference type="InterPro" id="IPR017039">
    <property type="entry name" value="Virul_fac_BrkB"/>
</dbReference>
<reference evidence="9 10" key="1">
    <citation type="submission" date="2018-10" db="EMBL/GenBank/DDBJ databases">
        <title>Corynebacterium macginleyi genome sequencing and assembly of the type strain and two clinical samples.</title>
        <authorList>
            <person name="Bernier A.-M."/>
            <person name="Bernard K."/>
        </authorList>
    </citation>
    <scope>NUCLEOTIDE SEQUENCE [LARGE SCALE GENOMIC DNA]</scope>
    <source>
        <strain evidence="9 10">NML 120205</strain>
    </source>
</reference>
<keyword evidence="5 7" id="KW-0472">Membrane</keyword>
<evidence type="ECO:0000313" key="10">
    <source>
        <dbReference type="Proteomes" id="UP000270649"/>
    </source>
</evidence>
<name>A0A3M0G758_9CORY</name>
<evidence type="ECO:0000256" key="5">
    <source>
        <dbReference type="ARBA" id="ARBA00023136"/>
    </source>
</evidence>
<feature type="compositionally biased region" description="Basic and acidic residues" evidence="6">
    <location>
        <begin position="10"/>
        <end position="22"/>
    </location>
</feature>
<dbReference type="OrthoDB" id="4127374at2"/>
<dbReference type="EMBL" id="REGC01000005">
    <property type="protein sequence ID" value="RMB60754.1"/>
    <property type="molecule type" value="Genomic_DNA"/>
</dbReference>
<comment type="subcellular location">
    <subcellularLocation>
        <location evidence="1">Cell membrane</location>
        <topology evidence="1">Multi-pass membrane protein</topology>
    </subcellularLocation>
</comment>
<gene>
    <name evidence="9" type="ORF">D9543_05400</name>
    <name evidence="8" type="ORF">GWO63_009775</name>
</gene>
<keyword evidence="4 7" id="KW-1133">Transmembrane helix</keyword>
<evidence type="ECO:0000313" key="9">
    <source>
        <dbReference type="EMBL" id="RMB60754.1"/>
    </source>
</evidence>
<keyword evidence="3 7" id="KW-0812">Transmembrane</keyword>
<evidence type="ECO:0000256" key="1">
    <source>
        <dbReference type="ARBA" id="ARBA00004651"/>
    </source>
</evidence>
<dbReference type="GO" id="GO:0005886">
    <property type="term" value="C:plasma membrane"/>
    <property type="evidence" value="ECO:0007669"/>
    <property type="project" value="UniProtKB-SubCell"/>
</dbReference>
<dbReference type="PANTHER" id="PTHR30213">
    <property type="entry name" value="INNER MEMBRANE PROTEIN YHJD"/>
    <property type="match status" value="1"/>
</dbReference>
<protein>
    <submittedName>
        <fullName evidence="9">Inner membrane protein YhjD</fullName>
    </submittedName>
    <submittedName>
        <fullName evidence="8">YihY/virulence factor BrkB family protein</fullName>
    </submittedName>
</protein>
<evidence type="ECO:0000256" key="2">
    <source>
        <dbReference type="ARBA" id="ARBA00022475"/>
    </source>
</evidence>
<organism evidence="9 10">
    <name type="scientific">Corynebacterium macginleyi</name>
    <dbReference type="NCBI Taxonomy" id="38290"/>
    <lineage>
        <taxon>Bacteria</taxon>
        <taxon>Bacillati</taxon>
        <taxon>Actinomycetota</taxon>
        <taxon>Actinomycetes</taxon>
        <taxon>Mycobacteriales</taxon>
        <taxon>Corynebacteriaceae</taxon>
        <taxon>Corynebacterium</taxon>
    </lineage>
</organism>
<evidence type="ECO:0000256" key="6">
    <source>
        <dbReference type="SAM" id="MobiDB-lite"/>
    </source>
</evidence>